<dbReference type="AlphaFoldDB" id="A0A6P7U1U4"/>
<dbReference type="GO" id="GO:0051015">
    <property type="term" value="F:actin filament binding"/>
    <property type="evidence" value="ECO:0007669"/>
    <property type="project" value="TreeGrafter"/>
</dbReference>
<evidence type="ECO:0000313" key="9">
    <source>
        <dbReference type="RefSeq" id="XP_029655517.1"/>
    </source>
</evidence>
<dbReference type="GO" id="GO:0051016">
    <property type="term" value="P:barbed-end actin filament capping"/>
    <property type="evidence" value="ECO:0007669"/>
    <property type="project" value="UniProtKB-UniRule"/>
</dbReference>
<organism evidence="8 9">
    <name type="scientific">Octopus sinensis</name>
    <name type="common">East Asian common octopus</name>
    <dbReference type="NCBI Taxonomy" id="2607531"/>
    <lineage>
        <taxon>Eukaryota</taxon>
        <taxon>Metazoa</taxon>
        <taxon>Spiralia</taxon>
        <taxon>Lophotrochozoa</taxon>
        <taxon>Mollusca</taxon>
        <taxon>Cephalopoda</taxon>
        <taxon>Coleoidea</taxon>
        <taxon>Octopodiformes</taxon>
        <taxon>Octopoda</taxon>
        <taxon>Incirrata</taxon>
        <taxon>Octopodidae</taxon>
        <taxon>Octopus</taxon>
    </lineage>
</organism>
<dbReference type="InterPro" id="IPR042276">
    <property type="entry name" value="CapZ_alpha/beta_2"/>
</dbReference>
<proteinExistence type="inferred from homology"/>
<dbReference type="PROSITE" id="PS00231">
    <property type="entry name" value="F_ACTIN_CAPPING_BETA"/>
    <property type="match status" value="1"/>
</dbReference>
<dbReference type="Proteomes" id="UP000515154">
    <property type="component" value="Unplaced"/>
</dbReference>
<evidence type="ECO:0000256" key="2">
    <source>
        <dbReference type="ARBA" id="ARBA00006039"/>
    </source>
</evidence>
<comment type="similarity">
    <text evidence="2 7">Belongs to the F-actin-capping protein beta subunit family.</text>
</comment>
<comment type="subcellular location">
    <subcellularLocation>
        <location evidence="1 7">Cytoplasm</location>
        <location evidence="1 7">Cytoskeleton</location>
    </subcellularLocation>
</comment>
<dbReference type="FunFam" id="1.20.58.570:FF:000001">
    <property type="entry name" value="F-actin-capping protein subunit beta"/>
    <property type="match status" value="1"/>
</dbReference>
<sequence length="199" mass="22749">MLRGVRKQQIEEKRTAIPNRTFDPYLSAKTPPGIWTDKEIDCALDLCRRLPPQNINKIMSDIIKLKPEICESLLALVDRPLPIKQDSSGKDFLICEYNRDGDSYRSPWTNTYTDNFDGVLPSDELRELEIKFNEVFLAYTDMYYGGALSSVYLWNMDSKNIASFGGAVLIKKMGENSSKVNSAWDSIHIFEANVITFYV</sequence>
<name>A0A6P7U1U4_9MOLL</name>
<gene>
    <name evidence="9" type="primary">LOC115229277</name>
</gene>
<dbReference type="GO" id="GO:0030036">
    <property type="term" value="P:actin cytoskeleton organization"/>
    <property type="evidence" value="ECO:0007669"/>
    <property type="project" value="InterPro"/>
</dbReference>
<dbReference type="KEGG" id="osn:115229277"/>
<accession>A0A6P7U1U4</accession>
<dbReference type="PRINTS" id="PR00192">
    <property type="entry name" value="FACTINCAPB"/>
</dbReference>
<dbReference type="InterPro" id="IPR037282">
    <property type="entry name" value="CapZ_alpha/beta"/>
</dbReference>
<evidence type="ECO:0000313" key="8">
    <source>
        <dbReference type="Proteomes" id="UP000515154"/>
    </source>
</evidence>
<comment type="function">
    <text evidence="7">F-actin-capping proteins bind in a Ca(2+)-independent manner to the fast growing ends of actin filaments (barbed end) thereby blocking the exchange of subunits at these ends. Unlike other capping proteins (such as gelsolin and severin), these proteins do not sever actin filaments.</text>
</comment>
<dbReference type="SUPFAM" id="SSF90096">
    <property type="entry name" value="Subunits of heterodimeric actin filament capping protein Capz"/>
    <property type="match status" value="1"/>
</dbReference>
<protein>
    <recommendedName>
        <fullName evidence="7">F-actin-capping protein subunit beta</fullName>
    </recommendedName>
</protein>
<evidence type="ECO:0000256" key="6">
    <source>
        <dbReference type="ARBA" id="ARBA00023212"/>
    </source>
</evidence>
<dbReference type="InterPro" id="IPR001698">
    <property type="entry name" value="CAPZB"/>
</dbReference>
<dbReference type="GO" id="GO:0000902">
    <property type="term" value="P:cell morphogenesis"/>
    <property type="evidence" value="ECO:0007669"/>
    <property type="project" value="TreeGrafter"/>
</dbReference>
<reference evidence="9" key="1">
    <citation type="submission" date="2025-08" db="UniProtKB">
        <authorList>
            <consortium name="RefSeq"/>
        </authorList>
    </citation>
    <scope>IDENTIFICATION</scope>
</reference>
<dbReference type="GO" id="GO:0005737">
    <property type="term" value="C:cytoplasm"/>
    <property type="evidence" value="ECO:0007669"/>
    <property type="project" value="InterPro"/>
</dbReference>
<dbReference type="RefSeq" id="XP_029655517.1">
    <property type="nucleotide sequence ID" value="XM_029799657.1"/>
</dbReference>
<keyword evidence="5 7" id="KW-0009">Actin-binding</keyword>
<dbReference type="GO" id="GO:0008290">
    <property type="term" value="C:F-actin capping protein complex"/>
    <property type="evidence" value="ECO:0007669"/>
    <property type="project" value="UniProtKB-UniRule"/>
</dbReference>
<dbReference type="Gene3D" id="1.20.58.570">
    <property type="match status" value="1"/>
</dbReference>
<dbReference type="Gene3D" id="3.90.1150.210">
    <property type="entry name" value="F-actin capping protein, beta subunit"/>
    <property type="match status" value="1"/>
</dbReference>
<evidence type="ECO:0000256" key="4">
    <source>
        <dbReference type="ARBA" id="ARBA00022490"/>
    </source>
</evidence>
<dbReference type="Pfam" id="PF01115">
    <property type="entry name" value="F_actin_cap_B"/>
    <property type="match status" value="1"/>
</dbReference>
<evidence type="ECO:0000256" key="7">
    <source>
        <dbReference type="RuleBase" id="RU365078"/>
    </source>
</evidence>
<dbReference type="InterPro" id="IPR019771">
    <property type="entry name" value="F-actin_capping_bsu_CS"/>
</dbReference>
<keyword evidence="6 7" id="KW-0206">Cytoskeleton</keyword>
<evidence type="ECO:0000256" key="1">
    <source>
        <dbReference type="ARBA" id="ARBA00004245"/>
    </source>
</evidence>
<evidence type="ECO:0000256" key="3">
    <source>
        <dbReference type="ARBA" id="ARBA00022467"/>
    </source>
</evidence>
<keyword evidence="4 7" id="KW-0963">Cytoplasm</keyword>
<dbReference type="PANTHER" id="PTHR10619">
    <property type="entry name" value="F-ACTIN-CAPPING PROTEIN SUBUNIT BETA"/>
    <property type="match status" value="1"/>
</dbReference>
<keyword evidence="3 7" id="KW-0117">Actin capping</keyword>
<dbReference type="PANTHER" id="PTHR10619:SF0">
    <property type="entry name" value="F-ACTIN-CAPPING PROTEIN SUBUNIT BETA ISOFORMS 1 AND 2"/>
    <property type="match status" value="1"/>
</dbReference>
<comment type="subunit">
    <text evidence="7">Heterodimer of an alpha and a beta subunit.</text>
</comment>
<dbReference type="InterPro" id="IPR043175">
    <property type="entry name" value="CAPZB_N"/>
</dbReference>
<keyword evidence="8" id="KW-1185">Reference proteome</keyword>
<evidence type="ECO:0000256" key="5">
    <source>
        <dbReference type="ARBA" id="ARBA00023203"/>
    </source>
</evidence>